<keyword evidence="2 5" id="KW-0285">Flavoprotein</keyword>
<organism evidence="7 8">
    <name type="scientific">Chitinophaga qingshengii</name>
    <dbReference type="NCBI Taxonomy" id="1569794"/>
    <lineage>
        <taxon>Bacteria</taxon>
        <taxon>Pseudomonadati</taxon>
        <taxon>Bacteroidota</taxon>
        <taxon>Chitinophagia</taxon>
        <taxon>Chitinophagales</taxon>
        <taxon>Chitinophagaceae</taxon>
        <taxon>Chitinophaga</taxon>
    </lineage>
</organism>
<evidence type="ECO:0000313" key="7">
    <source>
        <dbReference type="EMBL" id="MBC9930088.1"/>
    </source>
</evidence>
<dbReference type="Proteomes" id="UP000659124">
    <property type="component" value="Unassembled WGS sequence"/>
</dbReference>
<keyword evidence="8" id="KW-1185">Reference proteome</keyword>
<dbReference type="InterPro" id="IPR036551">
    <property type="entry name" value="Flavin_trans-like"/>
</dbReference>
<comment type="caution">
    <text evidence="5">Lacks conserved residue(s) required for the propagation of feature annotation.</text>
</comment>
<comment type="similarity">
    <text evidence="5">Belongs to the UbiX/PAD1 family.</text>
</comment>
<dbReference type="Gene3D" id="3.40.50.1950">
    <property type="entry name" value="Flavin prenyltransferase-like"/>
    <property type="match status" value="1"/>
</dbReference>
<feature type="binding site" evidence="5">
    <location>
        <position position="124"/>
    </location>
    <ligand>
        <name>FMN</name>
        <dbReference type="ChEBI" id="CHEBI:58210"/>
    </ligand>
</feature>
<comment type="catalytic activity">
    <reaction evidence="5">
        <text>dimethylallyl phosphate + FMNH2 = prenylated FMNH2 + phosphate</text>
        <dbReference type="Rhea" id="RHEA:37743"/>
        <dbReference type="ChEBI" id="CHEBI:43474"/>
        <dbReference type="ChEBI" id="CHEBI:57618"/>
        <dbReference type="ChEBI" id="CHEBI:87467"/>
        <dbReference type="ChEBI" id="CHEBI:88052"/>
        <dbReference type="EC" id="2.5.1.129"/>
    </reaction>
</comment>
<comment type="caution">
    <text evidence="7">The sequence shown here is derived from an EMBL/GenBank/DDBJ whole genome shotgun (WGS) entry which is preliminary data.</text>
</comment>
<keyword evidence="4 5" id="KW-0808">Transferase</keyword>
<dbReference type="SUPFAM" id="SSF52507">
    <property type="entry name" value="Homo-oligomeric flavin-containing Cys decarboxylases, HFCD"/>
    <property type="match status" value="1"/>
</dbReference>
<feature type="binding site" evidence="5">
    <location>
        <begin position="11"/>
        <end position="13"/>
    </location>
    <ligand>
        <name>FMN</name>
        <dbReference type="ChEBI" id="CHEBI:58210"/>
    </ligand>
</feature>
<dbReference type="Pfam" id="PF02441">
    <property type="entry name" value="Flavoprotein"/>
    <property type="match status" value="1"/>
</dbReference>
<evidence type="ECO:0000259" key="6">
    <source>
        <dbReference type="Pfam" id="PF02441"/>
    </source>
</evidence>
<dbReference type="HAMAP" id="MF_01984">
    <property type="entry name" value="ubiX_pad"/>
    <property type="match status" value="1"/>
</dbReference>
<sequence>MKHRIVVAVTGASGSIYARQLLNKLHAAADQLDEVAVVMTENAKTVWQTELKNEDYRLLPFRFYTQQDFNAPFASGSGRFNTMIICPCSMGTLGRIATGISNDLITRAADVVLKERRKLICVVRETPYNLIHIRNMEAVAMAGGIICPATPSYYSLPATIEDVAATVVDRIIDLAGVEQQTFRWGSDNK</sequence>
<feature type="domain" description="Flavoprotein" evidence="6">
    <location>
        <begin position="4"/>
        <end position="174"/>
    </location>
</feature>
<dbReference type="InterPro" id="IPR004507">
    <property type="entry name" value="UbiX-like"/>
</dbReference>
<comment type="function">
    <text evidence="5">Flavin prenyltransferase that catalyzes the synthesis of the prenylated FMN cofactor (prenyl-FMN) for 4-hydroxy-3-polyprenylbenzoic acid decarboxylase UbiD. The prenyltransferase is metal-independent and links a dimethylallyl moiety from dimethylallyl monophosphate (DMAP) to the flavin N5 and C6 atoms of FMN.</text>
</comment>
<feature type="binding site" evidence="5">
    <location>
        <position position="40"/>
    </location>
    <ligand>
        <name>FMN</name>
        <dbReference type="ChEBI" id="CHEBI:58210"/>
    </ligand>
</feature>
<feature type="binding site" evidence="5">
    <location>
        <position position="170"/>
    </location>
    <ligand>
        <name>dimethylallyl phosphate</name>
        <dbReference type="ChEBI" id="CHEBI:88052"/>
    </ligand>
</feature>
<name>A0ABR7TKM4_9BACT</name>
<reference evidence="7 8" key="1">
    <citation type="submission" date="2020-09" db="EMBL/GenBank/DDBJ databases">
        <title>Genome sequences of type strains of Chitinophaga qingshengii and Chitinophaga varians.</title>
        <authorList>
            <person name="Kittiwongwattana C."/>
        </authorList>
    </citation>
    <scope>NUCLEOTIDE SEQUENCE [LARGE SCALE GENOMIC DNA]</scope>
    <source>
        <strain evidence="7 8">JCM 30026</strain>
    </source>
</reference>
<evidence type="ECO:0000256" key="4">
    <source>
        <dbReference type="ARBA" id="ARBA00022679"/>
    </source>
</evidence>
<dbReference type="RefSeq" id="WP_188087174.1">
    <property type="nucleotide sequence ID" value="NZ_JACVFC010000001.1"/>
</dbReference>
<dbReference type="EMBL" id="JACVFC010000001">
    <property type="protein sequence ID" value="MBC9930088.1"/>
    <property type="molecule type" value="Genomic_DNA"/>
</dbReference>
<dbReference type="NCBIfam" id="TIGR00421">
    <property type="entry name" value="ubiX_pad"/>
    <property type="match status" value="1"/>
</dbReference>
<proteinExistence type="inferred from homology"/>
<feature type="binding site" evidence="5">
    <location>
        <position position="154"/>
    </location>
    <ligand>
        <name>dimethylallyl phosphate</name>
        <dbReference type="ChEBI" id="CHEBI:88052"/>
    </ligand>
</feature>
<evidence type="ECO:0000256" key="1">
    <source>
        <dbReference type="ARBA" id="ARBA00022602"/>
    </source>
</evidence>
<evidence type="ECO:0000256" key="2">
    <source>
        <dbReference type="ARBA" id="ARBA00022630"/>
    </source>
</evidence>
<accession>A0ABR7TKM4</accession>
<dbReference type="EC" id="2.5.1.129" evidence="5"/>
<evidence type="ECO:0000313" key="8">
    <source>
        <dbReference type="Proteomes" id="UP000659124"/>
    </source>
</evidence>
<evidence type="ECO:0000256" key="3">
    <source>
        <dbReference type="ARBA" id="ARBA00022643"/>
    </source>
</evidence>
<feature type="binding site" evidence="5">
    <location>
        <begin position="89"/>
        <end position="92"/>
    </location>
    <ligand>
        <name>FMN</name>
        <dbReference type="ChEBI" id="CHEBI:58210"/>
    </ligand>
</feature>
<dbReference type="InterPro" id="IPR003382">
    <property type="entry name" value="Flavoprotein"/>
</dbReference>
<gene>
    <name evidence="5" type="primary">ubiX</name>
    <name evidence="7" type="ORF">ICL07_06845</name>
</gene>
<evidence type="ECO:0000256" key="5">
    <source>
        <dbReference type="HAMAP-Rule" id="MF_01984"/>
    </source>
</evidence>
<protein>
    <recommendedName>
        <fullName evidence="5">Flavin prenyltransferase UbiX</fullName>
        <ecNumber evidence="5">2.5.1.129</ecNumber>
    </recommendedName>
</protein>
<keyword evidence="3 5" id="KW-0288">FMN</keyword>
<keyword evidence="1 5" id="KW-0637">Prenyltransferase</keyword>